<sequence length="981" mass="111226">MDAESTTYAEGDPPTEDSSQLDPEFLDLLLGKAPNEEEIFERYRKHILNDGLLCYKKTIQFSMTEGGKAGESLYSHILNGILVLQDLRSIVHLTDEETKVLFTAFTIHDINKVQPTEQRQSYLDLTKPNIVANEMSKVKLDVFFDGYEPYLNDIISLMQRHSGHNWTGVQALNLKNQPKFKLPMERLDQLVLLMRAADGIDLSHTLEEQRHKEQFLHSINTFSPQQYAFWRHRVAEQRGNLTNIIHNAVAAELSERFGLVPLLYYPDGVAYLKLKATSLQPEPNLYPAIAARVANTINSMTSAGFREFIRAINMGITVDRKCLELNLPFAQILAAIDTIIQRRTVKDDKLQALSQASIKRTRDLLAKRQAKTANSNDQRAINQAIEVMLERGPVPQTNSQMKVGELIRTYYIFLIEHFEQAIPDAWQHIYQLLELPAERWAIYDGFDARMDRAYAIATEISLTADQIYQRIEADGGSLINTQTTLDPRLPTIEAYLKHVLVFDGQARAAGDFASSLPNYVRQNSKQCVQCSLPMPTQKWGSANVRSDIKIQMFSNRLTGGPGEPVKHICEVCLIQYLVEKLNYREVSGERTIYLHMFPYSFLPAPLLEGLRATFRSLLSEDSITGAVRLADVSNSMLQRTPTLRFTTRTKANKPQPYGLYSPRYSETLGGLITLPLNPAGDTDTERFLFALQHALLLHQHFGCKVLLSNAAVPPLDKTAFSDLYIDLTPLQARGFVRQNDYEHFKQGTKESGSLAKLWDQLDWLYQIREVVAMANADPVVDFIGAMADHPLRIFYLAEKYAEAKAGHQASSWLIHTMFNPVQQLALSMGDRSMEQLDFCLNRLAEIARHGNLRGSSWKKSSMITALDEVLRKVNLQSEELTPAVLQAAAIEDMFQHIQRTRNLRGFSGGKKLRAACEEFVQVFFNDIYYGVYAGKPARLLNHEKVLRSAYHFYVQQHFRAKPLSPEEAQAEGLNDDGDVTE</sequence>
<dbReference type="eggNOG" id="ENOG502Z9DU">
    <property type="taxonomic scope" value="Bacteria"/>
</dbReference>
<dbReference type="EMBL" id="CP000875">
    <property type="protein sequence ID" value="ABX04868.1"/>
    <property type="molecule type" value="Genomic_DNA"/>
</dbReference>
<dbReference type="InterPro" id="IPR017589">
    <property type="entry name" value="CRISPR-assoc_prot_Cas10d/Csc3"/>
</dbReference>
<name>A9AX60_HERA2</name>
<evidence type="ECO:0000313" key="3">
    <source>
        <dbReference type="Proteomes" id="UP000000787"/>
    </source>
</evidence>
<dbReference type="STRING" id="316274.Haur_2228"/>
<organism evidence="2 3">
    <name type="scientific">Herpetosiphon aurantiacus (strain ATCC 23779 / DSM 785 / 114-95)</name>
    <dbReference type="NCBI Taxonomy" id="316274"/>
    <lineage>
        <taxon>Bacteria</taxon>
        <taxon>Bacillati</taxon>
        <taxon>Chloroflexota</taxon>
        <taxon>Chloroflexia</taxon>
        <taxon>Herpetosiphonales</taxon>
        <taxon>Herpetosiphonaceae</taxon>
        <taxon>Herpetosiphon</taxon>
    </lineage>
</organism>
<evidence type="ECO:0000256" key="1">
    <source>
        <dbReference type="SAM" id="MobiDB-lite"/>
    </source>
</evidence>
<feature type="region of interest" description="Disordered" evidence="1">
    <location>
        <begin position="1"/>
        <end position="21"/>
    </location>
</feature>
<evidence type="ECO:0000313" key="2">
    <source>
        <dbReference type="EMBL" id="ABX04868.1"/>
    </source>
</evidence>
<dbReference type="InParanoid" id="A9AX60"/>
<reference evidence="2 3" key="1">
    <citation type="journal article" date="2011" name="Stand. Genomic Sci.">
        <title>Complete genome sequence of the filamentous gliding predatory bacterium Herpetosiphon aurantiacus type strain (114-95(T)).</title>
        <authorList>
            <person name="Kiss H."/>
            <person name="Nett M."/>
            <person name="Domin N."/>
            <person name="Martin K."/>
            <person name="Maresca J.A."/>
            <person name="Copeland A."/>
            <person name="Lapidus A."/>
            <person name="Lucas S."/>
            <person name="Berry K.W."/>
            <person name="Glavina Del Rio T."/>
            <person name="Dalin E."/>
            <person name="Tice H."/>
            <person name="Pitluck S."/>
            <person name="Richardson P."/>
            <person name="Bruce D."/>
            <person name="Goodwin L."/>
            <person name="Han C."/>
            <person name="Detter J.C."/>
            <person name="Schmutz J."/>
            <person name="Brettin T."/>
            <person name="Land M."/>
            <person name="Hauser L."/>
            <person name="Kyrpides N.C."/>
            <person name="Ivanova N."/>
            <person name="Goker M."/>
            <person name="Woyke T."/>
            <person name="Klenk H.P."/>
            <person name="Bryant D.A."/>
        </authorList>
    </citation>
    <scope>NUCLEOTIDE SEQUENCE [LARGE SCALE GENOMIC DNA]</scope>
    <source>
        <strain evidence="3">ATCC 23779 / DSM 785 / 114-95</strain>
    </source>
</reference>
<dbReference type="Proteomes" id="UP000000787">
    <property type="component" value="Chromosome"/>
</dbReference>
<dbReference type="NCBIfam" id="TIGR03174">
    <property type="entry name" value="cas_Csc3"/>
    <property type="match status" value="2"/>
</dbReference>
<dbReference type="KEGG" id="hau:Haur_2228"/>
<dbReference type="BioCyc" id="HAUR316274:GHYA-2256-MONOMER"/>
<protein>
    <recommendedName>
        <fullName evidence="4">CRISPR-associated protein Csc3</fullName>
    </recommendedName>
</protein>
<accession>A9AX60</accession>
<dbReference type="HOGENOM" id="CLU_280448_0_0_0"/>
<gene>
    <name evidence="2" type="ordered locus">Haur_2228</name>
</gene>
<keyword evidence="3" id="KW-1185">Reference proteome</keyword>
<proteinExistence type="predicted"/>
<evidence type="ECO:0008006" key="4">
    <source>
        <dbReference type="Google" id="ProtNLM"/>
    </source>
</evidence>
<dbReference type="AlphaFoldDB" id="A9AX60"/>